<reference evidence="1 2" key="1">
    <citation type="submission" date="2017-09" db="EMBL/GenBank/DDBJ databases">
        <title>Large-scale bioinformatics analysis of Bacillus genomes uncovers conserved roles of natural products in bacterial physiology.</title>
        <authorList>
            <consortium name="Agbiome Team Llc"/>
            <person name="Bleich R.M."/>
            <person name="Kirk G.J."/>
            <person name="Santa Maria K.C."/>
            <person name="Allen S.E."/>
            <person name="Farag S."/>
            <person name="Shank E.A."/>
            <person name="Bowers A."/>
        </authorList>
    </citation>
    <scope>NUCLEOTIDE SEQUENCE [LARGE SCALE GENOMIC DNA]</scope>
    <source>
        <strain evidence="1 2">AFS027647</strain>
    </source>
</reference>
<gene>
    <name evidence="1" type="primary">nrdI</name>
    <name evidence="1" type="ORF">CN553_12665</name>
</gene>
<protein>
    <submittedName>
        <fullName evidence="1">Class Ib ribonucleoside-diphosphate reductase assembly flavoprotein NrdI</fullName>
    </submittedName>
</protein>
<dbReference type="RefSeq" id="WP_098126455.1">
    <property type="nucleotide sequence ID" value="NZ_NUAN01000071.1"/>
</dbReference>
<dbReference type="Proteomes" id="UP000220691">
    <property type="component" value="Unassembled WGS sequence"/>
</dbReference>
<dbReference type="SUPFAM" id="SSF52218">
    <property type="entry name" value="Flavoproteins"/>
    <property type="match status" value="1"/>
</dbReference>
<evidence type="ECO:0000313" key="2">
    <source>
        <dbReference type="Proteomes" id="UP000220691"/>
    </source>
</evidence>
<dbReference type="AlphaFoldDB" id="A0A9X6UCP2"/>
<dbReference type="Pfam" id="PF07972">
    <property type="entry name" value="Flavodoxin_NdrI"/>
    <property type="match status" value="1"/>
</dbReference>
<evidence type="ECO:0000313" key="1">
    <source>
        <dbReference type="EMBL" id="PEN97883.1"/>
    </source>
</evidence>
<proteinExistence type="predicted"/>
<dbReference type="PIRSF" id="PIRSF005087">
    <property type="entry name" value="NrdI"/>
    <property type="match status" value="1"/>
</dbReference>
<comment type="caution">
    <text evidence="1">The sequence shown here is derived from an EMBL/GenBank/DDBJ whole genome shotgun (WGS) entry which is preliminary data.</text>
</comment>
<dbReference type="InterPro" id="IPR029039">
    <property type="entry name" value="Flavoprotein-like_sf"/>
</dbReference>
<dbReference type="EMBL" id="NUAN01000071">
    <property type="protein sequence ID" value="PEN97883.1"/>
    <property type="molecule type" value="Genomic_DNA"/>
</dbReference>
<dbReference type="InterPro" id="IPR004465">
    <property type="entry name" value="RNR_NrdI"/>
</dbReference>
<accession>A0A9X6UCP2</accession>
<organism evidence="1 2">
    <name type="scientific">Bacillus cereus</name>
    <dbReference type="NCBI Taxonomy" id="1396"/>
    <lineage>
        <taxon>Bacteria</taxon>
        <taxon>Bacillati</taxon>
        <taxon>Bacillota</taxon>
        <taxon>Bacilli</taxon>
        <taxon>Bacillales</taxon>
        <taxon>Bacillaceae</taxon>
        <taxon>Bacillus</taxon>
        <taxon>Bacillus cereus group</taxon>
    </lineage>
</organism>
<dbReference type="GO" id="GO:0010181">
    <property type="term" value="F:FMN binding"/>
    <property type="evidence" value="ECO:0007669"/>
    <property type="project" value="InterPro"/>
</dbReference>
<dbReference type="PANTHER" id="PTHR37297:SF1">
    <property type="entry name" value="PROTEIN NRDI"/>
    <property type="match status" value="1"/>
</dbReference>
<sequence>MITIAYASLTNNVKSFVERLKEELPEAKVVKIDKDTVINEKFVLITYTTGFGQVPKEVASMLKKNRENIVAVAGSGNRNWGSDNFCRATDIISQQYNVPLLHKFEVRGLKSDVDIVATKIKKGMKQYWQNISN</sequence>
<dbReference type="Gene3D" id="3.40.50.360">
    <property type="match status" value="1"/>
</dbReference>
<name>A0A9X6UCP2_BACCE</name>
<dbReference type="NCBIfam" id="TIGR00333">
    <property type="entry name" value="nrdI"/>
    <property type="match status" value="1"/>
</dbReference>
<dbReference type="PANTHER" id="PTHR37297">
    <property type="entry name" value="PROTEIN NRDI"/>
    <property type="match status" value="1"/>
</dbReference>